<feature type="DNA-binding region" description="H-T-H motif" evidence="4">
    <location>
        <begin position="43"/>
        <end position="62"/>
    </location>
</feature>
<accession>A0A4Q9GU15</accession>
<dbReference type="SUPFAM" id="SSF46689">
    <property type="entry name" value="Homeodomain-like"/>
    <property type="match status" value="1"/>
</dbReference>
<gene>
    <name evidence="6" type="ORF">EYE40_12920</name>
</gene>
<evidence type="ECO:0000256" key="1">
    <source>
        <dbReference type="ARBA" id="ARBA00023015"/>
    </source>
</evidence>
<dbReference type="PANTHER" id="PTHR30055:SF234">
    <property type="entry name" value="HTH-TYPE TRANSCRIPTIONAL REGULATOR BETI"/>
    <property type="match status" value="1"/>
</dbReference>
<dbReference type="GO" id="GO:0000976">
    <property type="term" value="F:transcription cis-regulatory region binding"/>
    <property type="evidence" value="ECO:0007669"/>
    <property type="project" value="TreeGrafter"/>
</dbReference>
<dbReference type="PANTHER" id="PTHR30055">
    <property type="entry name" value="HTH-TYPE TRANSCRIPTIONAL REGULATOR RUTR"/>
    <property type="match status" value="1"/>
</dbReference>
<dbReference type="AlphaFoldDB" id="A0A4Q9GU15"/>
<sequence>MVSETTGALLRRQPRQDRSEQRLELILDSLAALIDEVGYANLSIAMIAKRAEMSGPGIYRYFDDLNSIAAALAKRNLERFLENAAARLAEETEWERGIRRAIDVYSDMYRTEPGFRWLRLGDMIATNLINPEQSNHEVAARVAGNLFVERYEVGYRDDLFAHIEVVIELIDSLSARAFVTNPDGERFFLDEIPRIVVGYLDEYLTRSLADSVEVRHLD</sequence>
<organism evidence="6 7">
    <name type="scientific">Glaciihabitans arcticus</name>
    <dbReference type="NCBI Taxonomy" id="2668039"/>
    <lineage>
        <taxon>Bacteria</taxon>
        <taxon>Bacillati</taxon>
        <taxon>Actinomycetota</taxon>
        <taxon>Actinomycetes</taxon>
        <taxon>Micrococcales</taxon>
        <taxon>Microbacteriaceae</taxon>
        <taxon>Glaciihabitans</taxon>
    </lineage>
</organism>
<keyword evidence="7" id="KW-1185">Reference proteome</keyword>
<evidence type="ECO:0000313" key="6">
    <source>
        <dbReference type="EMBL" id="TBN58221.1"/>
    </source>
</evidence>
<evidence type="ECO:0000256" key="3">
    <source>
        <dbReference type="ARBA" id="ARBA00023163"/>
    </source>
</evidence>
<dbReference type="Pfam" id="PF17928">
    <property type="entry name" value="TetR_C_22"/>
    <property type="match status" value="1"/>
</dbReference>
<evidence type="ECO:0000259" key="5">
    <source>
        <dbReference type="PROSITE" id="PS50977"/>
    </source>
</evidence>
<dbReference type="Pfam" id="PF00440">
    <property type="entry name" value="TetR_N"/>
    <property type="match status" value="1"/>
</dbReference>
<comment type="caution">
    <text evidence="6">The sequence shown here is derived from an EMBL/GenBank/DDBJ whole genome shotgun (WGS) entry which is preliminary data.</text>
</comment>
<evidence type="ECO:0000256" key="4">
    <source>
        <dbReference type="PROSITE-ProRule" id="PRU00335"/>
    </source>
</evidence>
<proteinExistence type="predicted"/>
<evidence type="ECO:0000256" key="2">
    <source>
        <dbReference type="ARBA" id="ARBA00023125"/>
    </source>
</evidence>
<dbReference type="Proteomes" id="UP000294194">
    <property type="component" value="Unassembled WGS sequence"/>
</dbReference>
<dbReference type="Gene3D" id="1.10.357.10">
    <property type="entry name" value="Tetracycline Repressor, domain 2"/>
    <property type="match status" value="1"/>
</dbReference>
<dbReference type="EMBL" id="SISG01000001">
    <property type="protein sequence ID" value="TBN58221.1"/>
    <property type="molecule type" value="Genomic_DNA"/>
</dbReference>
<name>A0A4Q9GU15_9MICO</name>
<dbReference type="InterPro" id="IPR009057">
    <property type="entry name" value="Homeodomain-like_sf"/>
</dbReference>
<dbReference type="GO" id="GO:0003700">
    <property type="term" value="F:DNA-binding transcription factor activity"/>
    <property type="evidence" value="ECO:0007669"/>
    <property type="project" value="TreeGrafter"/>
</dbReference>
<keyword evidence="3" id="KW-0804">Transcription</keyword>
<feature type="domain" description="HTH tetR-type" evidence="5">
    <location>
        <begin position="20"/>
        <end position="80"/>
    </location>
</feature>
<reference evidence="7" key="1">
    <citation type="submission" date="2019-02" db="EMBL/GenBank/DDBJ databases">
        <title>Glaciihabitans arcticus sp. nov., a psychrotolerant bacterium isolated from polar soil.</title>
        <authorList>
            <person name="Dahal R.H."/>
        </authorList>
    </citation>
    <scope>NUCLEOTIDE SEQUENCE [LARGE SCALE GENOMIC DNA]</scope>
    <source>
        <strain evidence="7">RP-3-7</strain>
    </source>
</reference>
<dbReference type="InterPro" id="IPR050109">
    <property type="entry name" value="HTH-type_TetR-like_transc_reg"/>
</dbReference>
<dbReference type="InterPro" id="IPR001647">
    <property type="entry name" value="HTH_TetR"/>
</dbReference>
<protein>
    <submittedName>
        <fullName evidence="6">TetR/AcrR family transcriptional regulator</fullName>
    </submittedName>
</protein>
<keyword evidence="1" id="KW-0805">Transcription regulation</keyword>
<keyword evidence="2 4" id="KW-0238">DNA-binding</keyword>
<dbReference type="InterPro" id="IPR041674">
    <property type="entry name" value="TetR_C_22"/>
</dbReference>
<dbReference type="PROSITE" id="PS50977">
    <property type="entry name" value="HTH_TETR_2"/>
    <property type="match status" value="1"/>
</dbReference>
<evidence type="ECO:0000313" key="7">
    <source>
        <dbReference type="Proteomes" id="UP000294194"/>
    </source>
</evidence>